<protein>
    <submittedName>
        <fullName evidence="2">Uncharacterized protein</fullName>
    </submittedName>
</protein>
<dbReference type="Proteomes" id="UP001454036">
    <property type="component" value="Unassembled WGS sequence"/>
</dbReference>
<sequence>MGLPINIPGLIGNIVFNAIEYRKNRTYPLGMLISFIVKRWAIMAYGPSTPPPLAFPISNRLIRYQWLQFDDARVHVLAKWQQGIPIDNNEGQEVQWEAANVEKEDAGVEGVEVRTKARDDFALWTKLHRLKSVQEEQGRAIKKNKSYLKRIMKFLSSFDKGEGSSSEAQEYLAHLDSNQDIEPSQITTQHHSLPRTTHHTSG</sequence>
<comment type="caution">
    <text evidence="2">The sequence shown here is derived from an EMBL/GenBank/DDBJ whole genome shotgun (WGS) entry which is preliminary data.</text>
</comment>
<keyword evidence="3" id="KW-1185">Reference proteome</keyword>
<feature type="compositionally biased region" description="Basic residues" evidence="1">
    <location>
        <begin position="192"/>
        <end position="202"/>
    </location>
</feature>
<dbReference type="EMBL" id="BAABME010022469">
    <property type="protein sequence ID" value="GAA0165884.1"/>
    <property type="molecule type" value="Genomic_DNA"/>
</dbReference>
<gene>
    <name evidence="2" type="ORF">LIER_40079</name>
</gene>
<evidence type="ECO:0000313" key="2">
    <source>
        <dbReference type="EMBL" id="GAA0165884.1"/>
    </source>
</evidence>
<proteinExistence type="predicted"/>
<organism evidence="2 3">
    <name type="scientific">Lithospermum erythrorhizon</name>
    <name type="common">Purple gromwell</name>
    <name type="synonym">Lithospermum officinale var. erythrorhizon</name>
    <dbReference type="NCBI Taxonomy" id="34254"/>
    <lineage>
        <taxon>Eukaryota</taxon>
        <taxon>Viridiplantae</taxon>
        <taxon>Streptophyta</taxon>
        <taxon>Embryophyta</taxon>
        <taxon>Tracheophyta</taxon>
        <taxon>Spermatophyta</taxon>
        <taxon>Magnoliopsida</taxon>
        <taxon>eudicotyledons</taxon>
        <taxon>Gunneridae</taxon>
        <taxon>Pentapetalae</taxon>
        <taxon>asterids</taxon>
        <taxon>lamiids</taxon>
        <taxon>Boraginales</taxon>
        <taxon>Boraginaceae</taxon>
        <taxon>Boraginoideae</taxon>
        <taxon>Lithospermeae</taxon>
        <taxon>Lithospermum</taxon>
    </lineage>
</organism>
<accession>A0AAV3QPA6</accession>
<dbReference type="AlphaFoldDB" id="A0AAV3QPA6"/>
<evidence type="ECO:0000313" key="3">
    <source>
        <dbReference type="Proteomes" id="UP001454036"/>
    </source>
</evidence>
<feature type="region of interest" description="Disordered" evidence="1">
    <location>
        <begin position="183"/>
        <end position="202"/>
    </location>
</feature>
<name>A0AAV3QPA6_LITER</name>
<evidence type="ECO:0000256" key="1">
    <source>
        <dbReference type="SAM" id="MobiDB-lite"/>
    </source>
</evidence>
<reference evidence="2 3" key="1">
    <citation type="submission" date="2024-01" db="EMBL/GenBank/DDBJ databases">
        <title>The complete chloroplast genome sequence of Lithospermum erythrorhizon: insights into the phylogenetic relationship among Boraginaceae species and the maternal lineages of purple gromwells.</title>
        <authorList>
            <person name="Okada T."/>
            <person name="Watanabe K."/>
        </authorList>
    </citation>
    <scope>NUCLEOTIDE SEQUENCE [LARGE SCALE GENOMIC DNA]</scope>
</reference>